<organism evidence="2 3">
    <name type="scientific">Hibiscus sabdariffa</name>
    <name type="common">roselle</name>
    <dbReference type="NCBI Taxonomy" id="183260"/>
    <lineage>
        <taxon>Eukaryota</taxon>
        <taxon>Viridiplantae</taxon>
        <taxon>Streptophyta</taxon>
        <taxon>Embryophyta</taxon>
        <taxon>Tracheophyta</taxon>
        <taxon>Spermatophyta</taxon>
        <taxon>Magnoliopsida</taxon>
        <taxon>eudicotyledons</taxon>
        <taxon>Gunneridae</taxon>
        <taxon>Pentapetalae</taxon>
        <taxon>rosids</taxon>
        <taxon>malvids</taxon>
        <taxon>Malvales</taxon>
        <taxon>Malvaceae</taxon>
        <taxon>Malvoideae</taxon>
        <taxon>Hibiscus</taxon>
    </lineage>
</organism>
<protein>
    <submittedName>
        <fullName evidence="2">Uncharacterized protein</fullName>
    </submittedName>
</protein>
<comment type="caution">
    <text evidence="2">The sequence shown here is derived from an EMBL/GenBank/DDBJ whole genome shotgun (WGS) entry which is preliminary data.</text>
</comment>
<keyword evidence="3" id="KW-1185">Reference proteome</keyword>
<feature type="compositionally biased region" description="Basic and acidic residues" evidence="1">
    <location>
        <begin position="1"/>
        <end position="25"/>
    </location>
</feature>
<reference evidence="2 3" key="1">
    <citation type="journal article" date="2024" name="G3 (Bethesda)">
        <title>Genome assembly of Hibiscus sabdariffa L. provides insights into metabolisms of medicinal natural products.</title>
        <authorList>
            <person name="Kim T."/>
        </authorList>
    </citation>
    <scope>NUCLEOTIDE SEQUENCE [LARGE SCALE GENOMIC DNA]</scope>
    <source>
        <strain evidence="2">TK-2024</strain>
        <tissue evidence="2">Old leaves</tissue>
    </source>
</reference>
<gene>
    <name evidence="2" type="ORF">V6N12_021792</name>
</gene>
<dbReference type="EMBL" id="JBBPBM010000004">
    <property type="protein sequence ID" value="KAK8587290.1"/>
    <property type="molecule type" value="Genomic_DNA"/>
</dbReference>
<evidence type="ECO:0000313" key="3">
    <source>
        <dbReference type="Proteomes" id="UP001472677"/>
    </source>
</evidence>
<sequence length="212" mass="23937">MRPISADRNEQGEKYDSFRETETVKRNIQKPSGASASFDDVNPNPCEGEVNEGRKETNTGENCFDGGAVFLSLEIVHLRSDDHRYIGLIETISKHQRVSFGVVYSKNGVEARFPFERPEVVDDVHKIGIERARDFSEDELLKHVHPRVRRAEEESGLGQVEVRVLVRESDPRDVELKATGVTELKLIDGDYGAVVGTDIRKTNLSETKRNKK</sequence>
<accession>A0ABR2FSR3</accession>
<feature type="region of interest" description="Disordered" evidence="1">
    <location>
        <begin position="1"/>
        <end position="59"/>
    </location>
</feature>
<proteinExistence type="predicted"/>
<name>A0ABR2FSR3_9ROSI</name>
<dbReference type="Proteomes" id="UP001472677">
    <property type="component" value="Unassembled WGS sequence"/>
</dbReference>
<evidence type="ECO:0000256" key="1">
    <source>
        <dbReference type="SAM" id="MobiDB-lite"/>
    </source>
</evidence>
<evidence type="ECO:0000313" key="2">
    <source>
        <dbReference type="EMBL" id="KAK8587290.1"/>
    </source>
</evidence>